<keyword evidence="1" id="KW-0732">Signal</keyword>
<dbReference type="OrthoDB" id="1197710at2"/>
<dbReference type="Gene3D" id="3.30.1150.10">
    <property type="match status" value="1"/>
</dbReference>
<evidence type="ECO:0000313" key="3">
    <source>
        <dbReference type="Proteomes" id="UP000321479"/>
    </source>
</evidence>
<name>A0A5B8UX53_9SPHI</name>
<keyword evidence="3" id="KW-1185">Reference proteome</keyword>
<reference evidence="2 3" key="1">
    <citation type="journal article" date="2017" name="Curr. Microbiol.">
        <title>Mucilaginibacter ginsenosidivorans sp. nov., Isolated from Soil of Ginseng Field.</title>
        <authorList>
            <person name="Kim M.M."/>
            <person name="Siddiqi M.Z."/>
            <person name="Im W.T."/>
        </authorList>
    </citation>
    <scope>NUCLEOTIDE SEQUENCE [LARGE SCALE GENOMIC DNA]</scope>
    <source>
        <strain evidence="2 3">Gsoil 3017</strain>
    </source>
</reference>
<feature type="signal peptide" evidence="1">
    <location>
        <begin position="1"/>
        <end position="16"/>
    </location>
</feature>
<dbReference type="SUPFAM" id="SSF48452">
    <property type="entry name" value="TPR-like"/>
    <property type="match status" value="1"/>
</dbReference>
<dbReference type="EMBL" id="CP042436">
    <property type="protein sequence ID" value="QEC63624.1"/>
    <property type="molecule type" value="Genomic_DNA"/>
</dbReference>
<dbReference type="Gene3D" id="1.25.40.10">
    <property type="entry name" value="Tetratricopeptide repeat domain"/>
    <property type="match status" value="1"/>
</dbReference>
<dbReference type="InterPro" id="IPR011990">
    <property type="entry name" value="TPR-like_helical_dom_sf"/>
</dbReference>
<proteinExistence type="predicted"/>
<evidence type="ECO:0000313" key="2">
    <source>
        <dbReference type="EMBL" id="QEC63624.1"/>
    </source>
</evidence>
<dbReference type="KEGG" id="mgin:FRZ54_13905"/>
<feature type="chain" id="PRO_5022871577" evidence="1">
    <location>
        <begin position="17"/>
        <end position="349"/>
    </location>
</feature>
<protein>
    <submittedName>
        <fullName evidence="2">Uncharacterized protein</fullName>
    </submittedName>
</protein>
<dbReference type="Proteomes" id="UP000321479">
    <property type="component" value="Chromosome"/>
</dbReference>
<evidence type="ECO:0000256" key="1">
    <source>
        <dbReference type="SAM" id="SignalP"/>
    </source>
</evidence>
<accession>A0A5B8UX53</accession>
<dbReference type="AlphaFoldDB" id="A0A5B8UX53"/>
<dbReference type="SUPFAM" id="SSF74653">
    <property type="entry name" value="TolA/TonB C-terminal domain"/>
    <property type="match status" value="1"/>
</dbReference>
<gene>
    <name evidence="2" type="ORF">FRZ54_13905</name>
</gene>
<dbReference type="RefSeq" id="WP_147032199.1">
    <property type="nucleotide sequence ID" value="NZ_CP042436.1"/>
</dbReference>
<organism evidence="2 3">
    <name type="scientific">Mucilaginibacter ginsenosidivorans</name>
    <dbReference type="NCBI Taxonomy" id="398053"/>
    <lineage>
        <taxon>Bacteria</taxon>
        <taxon>Pseudomonadati</taxon>
        <taxon>Bacteroidota</taxon>
        <taxon>Sphingobacteriia</taxon>
        <taxon>Sphingobacteriales</taxon>
        <taxon>Sphingobacteriaceae</taxon>
        <taxon>Mucilaginibacter</taxon>
    </lineage>
</organism>
<sequence length="349" mass="38965">MKYFLLLIFLPLFSFGQVTDQALKGLWVKVKAQMKDGSRIVDHNGCGMDFLKYDFTGDGFVDMSNEVFFDGFRMQTKILGDSLIIGGTVYNILAPIKDTLKLSFFAPFGVQDKQLPVYYFVKTPVQNVKTTATFNAVLKDSVYQATNDFFPVCKGTLGALMSWINVRYDEGTLKASFIVDKKGRVKNFTVLEADSISNGFAKTVGNALGSLSWIPARKNDMPVNTLVQVTFKTDHRLYKGTTDIVNTLSVDCPFIPHSPYGPLSQEEFDAVQQTINEAIKQSNNRNYDRALELLDQCLQVDSINLNAYNLKAFIHTNLGKKKEACADWSVLAGLGQVEAIQNLAKFCKN</sequence>